<reference evidence="2" key="1">
    <citation type="submission" date="2017-11" db="EMBL/GenBank/DDBJ databases">
        <title>Complete Genome of Klebsiella pneumoniae Myophage Menlow.</title>
        <authorList>
            <person name="Newkirk H.N."/>
            <person name="Lessor L."/>
            <person name="Liu M."/>
        </authorList>
    </citation>
    <scope>NUCLEOTIDE SEQUENCE [LARGE SCALE GENOMIC DNA]</scope>
</reference>
<evidence type="ECO:0000313" key="1">
    <source>
        <dbReference type="EMBL" id="AUG87740.1"/>
    </source>
</evidence>
<dbReference type="Proteomes" id="UP000241701">
    <property type="component" value="Segment"/>
</dbReference>
<accession>A0A2H5BN34</accession>
<keyword evidence="2" id="KW-1185">Reference proteome</keyword>
<organism evidence="1 2">
    <name type="scientific">Klebsiella phage Menlow</name>
    <dbReference type="NCBI Taxonomy" id="2054273"/>
    <lineage>
        <taxon>Viruses</taxon>
        <taxon>Duplodnaviria</taxon>
        <taxon>Heunggongvirae</taxon>
        <taxon>Uroviricota</taxon>
        <taxon>Caudoviricetes</taxon>
        <taxon>Pantevenvirales</taxon>
        <taxon>Ackermannviridae</taxon>
        <taxon>Taipeivirus</taxon>
        <taxon>Taipeivirus menlow</taxon>
    </lineage>
</organism>
<protein>
    <submittedName>
        <fullName evidence="1">Uncharacterized protein</fullName>
    </submittedName>
</protein>
<gene>
    <name evidence="1" type="ORF">CPT_Menlow_039</name>
</gene>
<evidence type="ECO:0000313" key="2">
    <source>
        <dbReference type="Proteomes" id="UP000241701"/>
    </source>
</evidence>
<sequence>MRTDLHLPCTPSLRAFSVQQAPILTSAIPASDLSCLSPEVPCSFASDAECPQRWSRFSRRELINHTLPPIVSAPNSLTRSRKTLLVYGC</sequence>
<proteinExistence type="predicted"/>
<name>A0A2H5BN34_9CAUD</name>
<dbReference type="EMBL" id="MG428990">
    <property type="protein sequence ID" value="AUG87740.1"/>
    <property type="molecule type" value="Genomic_DNA"/>
</dbReference>